<dbReference type="GO" id="GO:0071479">
    <property type="term" value="P:cellular response to ionizing radiation"/>
    <property type="evidence" value="ECO:0007669"/>
    <property type="project" value="TreeGrafter"/>
</dbReference>
<reference evidence="2" key="1">
    <citation type="journal article" date="2020" name="Fungal Divers.">
        <title>Resolving the Mortierellaceae phylogeny through synthesis of multi-gene phylogenetics and phylogenomics.</title>
        <authorList>
            <person name="Vandepol N."/>
            <person name="Liber J."/>
            <person name="Desiro A."/>
            <person name="Na H."/>
            <person name="Kennedy M."/>
            <person name="Barry K."/>
            <person name="Grigoriev I.V."/>
            <person name="Miller A.N."/>
            <person name="O'Donnell K."/>
            <person name="Stajich J.E."/>
            <person name="Bonito G."/>
        </authorList>
    </citation>
    <scope>NUCLEOTIDE SEQUENCE</scope>
    <source>
        <strain evidence="2">BC1065</strain>
    </source>
</reference>
<evidence type="ECO:0000313" key="2">
    <source>
        <dbReference type="EMBL" id="KAG0258082.1"/>
    </source>
</evidence>
<comment type="caution">
    <text evidence="2">The sequence shown here is derived from an EMBL/GenBank/DDBJ whole genome shotgun (WGS) entry which is preliminary data.</text>
</comment>
<name>A0A9P6Q0V8_9FUNG</name>
<dbReference type="OrthoDB" id="2447132at2759"/>
<dbReference type="AlphaFoldDB" id="A0A9P6Q0V8"/>
<keyword evidence="3" id="KW-1185">Reference proteome</keyword>
<dbReference type="Gene3D" id="3.70.10.10">
    <property type="match status" value="1"/>
</dbReference>
<dbReference type="PANTHER" id="PTHR15237:SF0">
    <property type="entry name" value="CELL CYCLE CHECKPOINT CONTROL PROTEIN"/>
    <property type="match status" value="1"/>
</dbReference>
<dbReference type="Proteomes" id="UP000807716">
    <property type="component" value="Unassembled WGS sequence"/>
</dbReference>
<protein>
    <recommendedName>
        <fullName evidence="4">DNA repair protein rad9</fullName>
    </recommendedName>
</protein>
<dbReference type="GO" id="GO:0030896">
    <property type="term" value="C:checkpoint clamp complex"/>
    <property type="evidence" value="ECO:0007669"/>
    <property type="project" value="InterPro"/>
</dbReference>
<dbReference type="GO" id="GO:0006281">
    <property type="term" value="P:DNA repair"/>
    <property type="evidence" value="ECO:0007669"/>
    <property type="project" value="TreeGrafter"/>
</dbReference>
<gene>
    <name evidence="2" type="ORF">DFQ27_004815</name>
</gene>
<dbReference type="GO" id="GO:0000076">
    <property type="term" value="P:DNA replication checkpoint signaling"/>
    <property type="evidence" value="ECO:0007669"/>
    <property type="project" value="TreeGrafter"/>
</dbReference>
<proteinExistence type="predicted"/>
<dbReference type="InterPro" id="IPR046938">
    <property type="entry name" value="DNA_clamp_sf"/>
</dbReference>
<feature type="region of interest" description="Disordered" evidence="1">
    <location>
        <begin position="331"/>
        <end position="369"/>
    </location>
</feature>
<dbReference type="PANTHER" id="PTHR15237">
    <property type="entry name" value="DNA REPAIR PROTEIN RAD9"/>
    <property type="match status" value="1"/>
</dbReference>
<dbReference type="Pfam" id="PF04139">
    <property type="entry name" value="Rad9"/>
    <property type="match status" value="1"/>
</dbReference>
<dbReference type="SUPFAM" id="SSF55979">
    <property type="entry name" value="DNA clamp"/>
    <property type="match status" value="2"/>
</dbReference>
<evidence type="ECO:0000256" key="1">
    <source>
        <dbReference type="SAM" id="MobiDB-lite"/>
    </source>
</evidence>
<dbReference type="GO" id="GO:0031573">
    <property type="term" value="P:mitotic intra-S DNA damage checkpoint signaling"/>
    <property type="evidence" value="ECO:0007669"/>
    <property type="project" value="TreeGrafter"/>
</dbReference>
<evidence type="ECO:0008006" key="4">
    <source>
        <dbReference type="Google" id="ProtNLM"/>
    </source>
</evidence>
<dbReference type="InterPro" id="IPR007268">
    <property type="entry name" value="Rad9/Ddc1"/>
</dbReference>
<evidence type="ECO:0000313" key="3">
    <source>
        <dbReference type="Proteomes" id="UP000807716"/>
    </source>
</evidence>
<sequence length="369" mass="40841">MKAIISANSLKTFQIVLNCLSKIGEDITIEARRDSLKLSTLNLTRTCFGTFTFSTAFFESYGWNTEARSIQVDQQGEFLRCKLAAKAVLAACTLRGKSADRIERCCIFMDSVEGIGEESRLSIEMVYKQGGAKTHKLRYQTCENEPQVRYDKSQCSNHWTLASSTLMGSLEHFSSKVEEIIMECKKDSISFRSVKDDNDGREFSAIEIESYTLKENVELTFSMKEFKVTDAIPLVLATSFPDVLSVEFAIATIVDADAAEEMAAGQAQTAASNNNDDDDGFGAEWELSQADNAFLESEAAWGNLMDVDPPPAATTSSHAVGASAVNLTANTQYKSQVTNEQGENEEEDTIIEERRRSRKRVKAIFSGDD</sequence>
<accession>A0A9P6Q0V8</accession>
<organism evidence="2 3">
    <name type="scientific">Actinomortierella ambigua</name>
    <dbReference type="NCBI Taxonomy" id="1343610"/>
    <lineage>
        <taxon>Eukaryota</taxon>
        <taxon>Fungi</taxon>
        <taxon>Fungi incertae sedis</taxon>
        <taxon>Mucoromycota</taxon>
        <taxon>Mortierellomycotina</taxon>
        <taxon>Mortierellomycetes</taxon>
        <taxon>Mortierellales</taxon>
        <taxon>Mortierellaceae</taxon>
        <taxon>Actinomortierella</taxon>
    </lineage>
</organism>
<dbReference type="EMBL" id="JAAAJB010000338">
    <property type="protein sequence ID" value="KAG0258082.1"/>
    <property type="molecule type" value="Genomic_DNA"/>
</dbReference>